<feature type="non-terminal residue" evidence="2">
    <location>
        <position position="1"/>
    </location>
</feature>
<organism evidence="2 3">
    <name type="scientific">Pleurotus eryngii</name>
    <name type="common">Boletus of the steppes</name>
    <dbReference type="NCBI Taxonomy" id="5323"/>
    <lineage>
        <taxon>Eukaryota</taxon>
        <taxon>Fungi</taxon>
        <taxon>Dikarya</taxon>
        <taxon>Basidiomycota</taxon>
        <taxon>Agaricomycotina</taxon>
        <taxon>Agaricomycetes</taxon>
        <taxon>Agaricomycetidae</taxon>
        <taxon>Agaricales</taxon>
        <taxon>Pleurotineae</taxon>
        <taxon>Pleurotaceae</taxon>
        <taxon>Pleurotus</taxon>
    </lineage>
</organism>
<comment type="caution">
    <text evidence="2">The sequence shown here is derived from an EMBL/GenBank/DDBJ whole genome shotgun (WGS) entry which is preliminary data.</text>
</comment>
<name>A0A9P6D9P8_PLEER</name>
<evidence type="ECO:0000313" key="3">
    <source>
        <dbReference type="Proteomes" id="UP000807025"/>
    </source>
</evidence>
<accession>A0A9P6D9P8</accession>
<protein>
    <recommendedName>
        <fullName evidence="1">DUF6570 domain-containing protein</fullName>
    </recommendedName>
</protein>
<feature type="domain" description="DUF6570" evidence="1">
    <location>
        <begin position="102"/>
        <end position="166"/>
    </location>
</feature>
<evidence type="ECO:0000259" key="1">
    <source>
        <dbReference type="Pfam" id="PF20209"/>
    </source>
</evidence>
<dbReference type="AlphaFoldDB" id="A0A9P6D9P8"/>
<dbReference type="Pfam" id="PF20209">
    <property type="entry name" value="DUF6570"/>
    <property type="match status" value="1"/>
</dbReference>
<evidence type="ECO:0000313" key="2">
    <source>
        <dbReference type="EMBL" id="KAF9496582.1"/>
    </source>
</evidence>
<gene>
    <name evidence="2" type="ORF">BDN71DRAFT_1357567</name>
</gene>
<dbReference type="OrthoDB" id="3202965at2759"/>
<proteinExistence type="predicted"/>
<dbReference type="InterPro" id="IPR046700">
    <property type="entry name" value="DUF6570"/>
</dbReference>
<sequence length="168" mass="18580">SSFPPPPPNRETIHAVISSASSKFQPASFEEVGCAVCGQLVLTTKTSALKSVKRMLHVLEAANVTRVECKTKKNAICEFLGPVLNFTTGHICDFCRKCVREGKVPWYALCKGLWVGNVPMELQGLHYVEKLLIARVRYSTCFIRVSSSMHKMIANAVSFESPVGKVYE</sequence>
<dbReference type="Proteomes" id="UP000807025">
    <property type="component" value="Unassembled WGS sequence"/>
</dbReference>
<reference evidence="2" key="1">
    <citation type="submission" date="2020-11" db="EMBL/GenBank/DDBJ databases">
        <authorList>
            <consortium name="DOE Joint Genome Institute"/>
            <person name="Ahrendt S."/>
            <person name="Riley R."/>
            <person name="Andreopoulos W."/>
            <person name="Labutti K."/>
            <person name="Pangilinan J."/>
            <person name="Ruiz-Duenas F.J."/>
            <person name="Barrasa J.M."/>
            <person name="Sanchez-Garcia M."/>
            <person name="Camarero S."/>
            <person name="Miyauchi S."/>
            <person name="Serrano A."/>
            <person name="Linde D."/>
            <person name="Babiker R."/>
            <person name="Drula E."/>
            <person name="Ayuso-Fernandez I."/>
            <person name="Pacheco R."/>
            <person name="Padilla G."/>
            <person name="Ferreira P."/>
            <person name="Barriuso J."/>
            <person name="Kellner H."/>
            <person name="Castanera R."/>
            <person name="Alfaro M."/>
            <person name="Ramirez L."/>
            <person name="Pisabarro A.G."/>
            <person name="Kuo A."/>
            <person name="Tritt A."/>
            <person name="Lipzen A."/>
            <person name="He G."/>
            <person name="Yan M."/>
            <person name="Ng V."/>
            <person name="Cullen D."/>
            <person name="Martin F."/>
            <person name="Rosso M.-N."/>
            <person name="Henrissat B."/>
            <person name="Hibbett D."/>
            <person name="Martinez A.T."/>
            <person name="Grigoriev I.V."/>
        </authorList>
    </citation>
    <scope>NUCLEOTIDE SEQUENCE</scope>
    <source>
        <strain evidence="2">ATCC 90797</strain>
    </source>
</reference>
<dbReference type="EMBL" id="MU154551">
    <property type="protein sequence ID" value="KAF9496582.1"/>
    <property type="molecule type" value="Genomic_DNA"/>
</dbReference>
<keyword evidence="3" id="KW-1185">Reference proteome</keyword>
<feature type="non-terminal residue" evidence="2">
    <location>
        <position position="168"/>
    </location>
</feature>